<evidence type="ECO:0000256" key="1">
    <source>
        <dbReference type="SAM" id="Phobius"/>
    </source>
</evidence>
<sequence length="305" mass="36098">MGRLKKIYGPLALGVFLLAWAGLLSGCPFLRTWFYLFAWWSYIFFVDWLVRRRRGSSRLSSSPKEFLQLSLWSAFIWFIFEWFNLFLKNWSYVHVPSNLFARWIGYVLAFATVLPGIFETYDFLETLISRRLAFSPCSPQTLVLPSVFLGMLSLALPLAYPRLFFPLVWVFAFLLLEPALYLANREASLLRDLEQGSLRRPFFLLLSGLICGLFWESWNYWAGTKWIYHLPWPWLMRVKLFEMPLAGYLGFPPFALECWSLWQALVLLRRRLPSWLLALIYISFLLFMCREVDHFTVRSFGGFLY</sequence>
<reference evidence="2 3" key="1">
    <citation type="submission" date="2019-08" db="EMBL/GenBank/DDBJ databases">
        <title>Complete genome sequence of Thermosulfurimonas marina SU872T, an anaerobic thermophilic chemolithoautotrophic bacterium isolated from a shallow marine hydrothermal vent.</title>
        <authorList>
            <person name="Allioux M."/>
            <person name="Jebbar M."/>
            <person name="Slobodkina G."/>
            <person name="Slobodkin A."/>
            <person name="Moalic Y."/>
            <person name="Frolova A."/>
            <person name="Shao Z."/>
            <person name="Alain K."/>
        </authorList>
    </citation>
    <scope>NUCLEOTIDE SEQUENCE [LARGE SCALE GENOMIC DNA]</scope>
    <source>
        <strain evidence="2 3">SU872</strain>
    </source>
</reference>
<accession>A0A6H1WQ27</accession>
<feature type="transmembrane region" description="Helical" evidence="1">
    <location>
        <begin position="66"/>
        <end position="83"/>
    </location>
</feature>
<evidence type="ECO:0000313" key="2">
    <source>
        <dbReference type="EMBL" id="QJA05302.1"/>
    </source>
</evidence>
<keyword evidence="1" id="KW-0812">Transmembrane</keyword>
<feature type="transmembrane region" description="Helical" evidence="1">
    <location>
        <begin position="7"/>
        <end position="26"/>
    </location>
</feature>
<organism evidence="2 3">
    <name type="scientific">Thermosulfurimonas marina</name>
    <dbReference type="NCBI Taxonomy" id="2047767"/>
    <lineage>
        <taxon>Bacteria</taxon>
        <taxon>Pseudomonadati</taxon>
        <taxon>Thermodesulfobacteriota</taxon>
        <taxon>Thermodesulfobacteria</taxon>
        <taxon>Thermodesulfobacteriales</taxon>
        <taxon>Thermodesulfobacteriaceae</taxon>
        <taxon>Thermosulfurimonas</taxon>
    </lineage>
</organism>
<feature type="transmembrane region" description="Helical" evidence="1">
    <location>
        <begin position="142"/>
        <end position="160"/>
    </location>
</feature>
<dbReference type="PROSITE" id="PS51257">
    <property type="entry name" value="PROKAR_LIPOPROTEIN"/>
    <property type="match status" value="1"/>
</dbReference>
<dbReference type="RefSeq" id="WP_168718666.1">
    <property type="nucleotide sequence ID" value="NZ_CP042909.1"/>
</dbReference>
<feature type="transmembrane region" description="Helical" evidence="1">
    <location>
        <begin position="103"/>
        <end position="121"/>
    </location>
</feature>
<dbReference type="EMBL" id="CP042909">
    <property type="protein sequence ID" value="QJA05302.1"/>
    <property type="molecule type" value="Genomic_DNA"/>
</dbReference>
<dbReference type="Proteomes" id="UP000501253">
    <property type="component" value="Chromosome"/>
</dbReference>
<gene>
    <name evidence="2" type="ORF">FVE67_00200</name>
</gene>
<dbReference type="KEGG" id="tmai:FVE67_00200"/>
<proteinExistence type="predicted"/>
<protein>
    <submittedName>
        <fullName evidence="2">Uncharacterized protein</fullName>
    </submittedName>
</protein>
<name>A0A6H1WQ27_9BACT</name>
<keyword evidence="1" id="KW-1133">Transmembrane helix</keyword>
<keyword evidence="1" id="KW-0472">Membrane</keyword>
<feature type="transmembrane region" description="Helical" evidence="1">
    <location>
        <begin position="203"/>
        <end position="221"/>
    </location>
</feature>
<evidence type="ECO:0000313" key="3">
    <source>
        <dbReference type="Proteomes" id="UP000501253"/>
    </source>
</evidence>
<feature type="transmembrane region" description="Helical" evidence="1">
    <location>
        <begin position="272"/>
        <end position="289"/>
    </location>
</feature>
<keyword evidence="3" id="KW-1185">Reference proteome</keyword>
<feature type="transmembrane region" description="Helical" evidence="1">
    <location>
        <begin position="32"/>
        <end position="50"/>
    </location>
</feature>
<feature type="transmembrane region" description="Helical" evidence="1">
    <location>
        <begin position="166"/>
        <end position="183"/>
    </location>
</feature>
<dbReference type="AlphaFoldDB" id="A0A6H1WQ27"/>